<proteinExistence type="predicted"/>
<dbReference type="Pfam" id="PF06299">
    <property type="entry name" value="DUF1045"/>
    <property type="match status" value="1"/>
</dbReference>
<evidence type="ECO:0000313" key="2">
    <source>
        <dbReference type="Proteomes" id="UP000062788"/>
    </source>
</evidence>
<evidence type="ECO:0000313" key="1">
    <source>
        <dbReference type="EMBL" id="KVE28028.1"/>
    </source>
</evidence>
<dbReference type="AlphaFoldDB" id="A0A124P9C0"/>
<dbReference type="RefSeq" id="WP_059516039.1">
    <property type="nucleotide sequence ID" value="NZ_LOWA01000024.1"/>
</dbReference>
<dbReference type="NCBIfam" id="TIGR03223">
    <property type="entry name" value="Phn_opern_protn"/>
    <property type="match status" value="1"/>
</dbReference>
<keyword evidence="2" id="KW-1185">Reference proteome</keyword>
<sequence>MRVEPAGHAHARAWSEHARFAIYYAPPRASAWWQAGCAWLGRDPEDGTALTPPQPAALARRVEALTLAPRRYGWHATLVAPFALRTGVTPDGLVAAATRWARDCAPFCVAVDIAALGSFVALRPATKHGDAKLRALAASALHAFAPLRRPPSDAEREKRRAAPLSARQRALLDAWGYPYVLDEYRFHMTLSDSLADPAERDALIDWWRAAAAPLGPLPVDHAALFVEPEPGAPFVLYKRVPFGGQPEPAASRDETQA</sequence>
<dbReference type="EMBL" id="LOWA01000024">
    <property type="protein sequence ID" value="KVE28028.1"/>
    <property type="molecule type" value="Genomic_DNA"/>
</dbReference>
<organism evidence="1 2">
    <name type="scientific">Burkholderia singularis</name>
    <dbReference type="NCBI Taxonomy" id="1503053"/>
    <lineage>
        <taxon>Bacteria</taxon>
        <taxon>Pseudomonadati</taxon>
        <taxon>Pseudomonadota</taxon>
        <taxon>Betaproteobacteria</taxon>
        <taxon>Burkholderiales</taxon>
        <taxon>Burkholderiaceae</taxon>
        <taxon>Burkholderia</taxon>
        <taxon>pseudomallei group</taxon>
    </lineage>
</organism>
<dbReference type="Proteomes" id="UP000062788">
    <property type="component" value="Unassembled WGS sequence"/>
</dbReference>
<dbReference type="PIRSF" id="PIRSF033328">
    <property type="entry name" value="Phest_Mll4975"/>
    <property type="match status" value="1"/>
</dbReference>
<gene>
    <name evidence="1" type="ORF">WS67_10745</name>
</gene>
<name>A0A124P9C0_9BURK</name>
<dbReference type="InterPro" id="IPR009389">
    <property type="entry name" value="DUF1045"/>
</dbReference>
<dbReference type="OrthoDB" id="5801437at2"/>
<reference evidence="1 2" key="1">
    <citation type="submission" date="2015-11" db="EMBL/GenBank/DDBJ databases">
        <title>Expanding the genomic diversity of Burkholderia species for the development of highly accurate diagnostics.</title>
        <authorList>
            <person name="Sahl J."/>
            <person name="Keim P."/>
            <person name="Wagner D."/>
        </authorList>
    </citation>
    <scope>NUCLEOTIDE SEQUENCE [LARGE SCALE GENOMIC DNA]</scope>
    <source>
        <strain evidence="1 2">TSV85</strain>
    </source>
</reference>
<protein>
    <submittedName>
        <fullName evidence="1">Phosphonate metabolism protein</fullName>
    </submittedName>
</protein>
<accession>A0A124P9C0</accession>
<comment type="caution">
    <text evidence="1">The sequence shown here is derived from an EMBL/GenBank/DDBJ whole genome shotgun (WGS) entry which is preliminary data.</text>
</comment>